<feature type="compositionally biased region" description="Polar residues" evidence="1">
    <location>
        <begin position="1"/>
        <end position="10"/>
    </location>
</feature>
<dbReference type="Proteomes" id="UP001469553">
    <property type="component" value="Unassembled WGS sequence"/>
</dbReference>
<reference evidence="2 3" key="1">
    <citation type="submission" date="2021-06" db="EMBL/GenBank/DDBJ databases">
        <authorList>
            <person name="Palmer J.M."/>
        </authorList>
    </citation>
    <scope>NUCLEOTIDE SEQUENCE [LARGE SCALE GENOMIC DNA]</scope>
    <source>
        <strain evidence="2 3">AS_MEX2019</strain>
        <tissue evidence="2">Muscle</tissue>
    </source>
</reference>
<accession>A0ABV0XD83</accession>
<proteinExistence type="predicted"/>
<protein>
    <submittedName>
        <fullName evidence="2">Uncharacterized protein</fullName>
    </submittedName>
</protein>
<feature type="region of interest" description="Disordered" evidence="1">
    <location>
        <begin position="1"/>
        <end position="21"/>
    </location>
</feature>
<sequence length="165" mass="19084">MLRSGANRNMHQGEEVRLRSGSLTRERKHLALCISNKDEVKSYHRCCSHSGGPALQKIERGEEDNNSLFHREQQQQHLEIKATIIQRAWRASMFRKLSLEVQDKNPTRHKWEENRTSESLHNPVMTSDIFPVRLQKEKQTGQHMLCDESQSAVRDAGILSAVPFE</sequence>
<comment type="caution">
    <text evidence="2">The sequence shown here is derived from an EMBL/GenBank/DDBJ whole genome shotgun (WGS) entry which is preliminary data.</text>
</comment>
<evidence type="ECO:0000256" key="1">
    <source>
        <dbReference type="SAM" id="MobiDB-lite"/>
    </source>
</evidence>
<evidence type="ECO:0000313" key="2">
    <source>
        <dbReference type="EMBL" id="MEQ2279430.1"/>
    </source>
</evidence>
<organism evidence="2 3">
    <name type="scientific">Ameca splendens</name>
    <dbReference type="NCBI Taxonomy" id="208324"/>
    <lineage>
        <taxon>Eukaryota</taxon>
        <taxon>Metazoa</taxon>
        <taxon>Chordata</taxon>
        <taxon>Craniata</taxon>
        <taxon>Vertebrata</taxon>
        <taxon>Euteleostomi</taxon>
        <taxon>Actinopterygii</taxon>
        <taxon>Neopterygii</taxon>
        <taxon>Teleostei</taxon>
        <taxon>Neoteleostei</taxon>
        <taxon>Acanthomorphata</taxon>
        <taxon>Ovalentaria</taxon>
        <taxon>Atherinomorphae</taxon>
        <taxon>Cyprinodontiformes</taxon>
        <taxon>Goodeidae</taxon>
        <taxon>Ameca</taxon>
    </lineage>
</organism>
<gene>
    <name evidence="2" type="ORF">AMECASPLE_009330</name>
</gene>
<name>A0ABV0XD83_9TELE</name>
<evidence type="ECO:0000313" key="3">
    <source>
        <dbReference type="Proteomes" id="UP001469553"/>
    </source>
</evidence>
<dbReference type="EMBL" id="JAHRIP010000519">
    <property type="protein sequence ID" value="MEQ2279430.1"/>
    <property type="molecule type" value="Genomic_DNA"/>
</dbReference>
<keyword evidence="3" id="KW-1185">Reference proteome</keyword>
<dbReference type="CDD" id="cd23767">
    <property type="entry name" value="IQCD"/>
    <property type="match status" value="1"/>
</dbReference>